<evidence type="ECO:0000313" key="3">
    <source>
        <dbReference type="Proteomes" id="UP001303160"/>
    </source>
</evidence>
<dbReference type="AlphaFoldDB" id="A0AAN6XQI3"/>
<feature type="region of interest" description="Disordered" evidence="1">
    <location>
        <begin position="1"/>
        <end position="24"/>
    </location>
</feature>
<organism evidence="2 3">
    <name type="scientific">Triangularia verruculosa</name>
    <dbReference type="NCBI Taxonomy" id="2587418"/>
    <lineage>
        <taxon>Eukaryota</taxon>
        <taxon>Fungi</taxon>
        <taxon>Dikarya</taxon>
        <taxon>Ascomycota</taxon>
        <taxon>Pezizomycotina</taxon>
        <taxon>Sordariomycetes</taxon>
        <taxon>Sordariomycetidae</taxon>
        <taxon>Sordariales</taxon>
        <taxon>Podosporaceae</taxon>
        <taxon>Triangularia</taxon>
    </lineage>
</organism>
<evidence type="ECO:0000313" key="2">
    <source>
        <dbReference type="EMBL" id="KAK4202727.1"/>
    </source>
</evidence>
<reference evidence="2" key="1">
    <citation type="journal article" date="2023" name="Mol. Phylogenet. Evol.">
        <title>Genome-scale phylogeny and comparative genomics of the fungal order Sordariales.</title>
        <authorList>
            <person name="Hensen N."/>
            <person name="Bonometti L."/>
            <person name="Westerberg I."/>
            <person name="Brannstrom I.O."/>
            <person name="Guillou S."/>
            <person name="Cros-Aarteil S."/>
            <person name="Calhoun S."/>
            <person name="Haridas S."/>
            <person name="Kuo A."/>
            <person name="Mondo S."/>
            <person name="Pangilinan J."/>
            <person name="Riley R."/>
            <person name="LaButti K."/>
            <person name="Andreopoulos B."/>
            <person name="Lipzen A."/>
            <person name="Chen C."/>
            <person name="Yan M."/>
            <person name="Daum C."/>
            <person name="Ng V."/>
            <person name="Clum A."/>
            <person name="Steindorff A."/>
            <person name="Ohm R.A."/>
            <person name="Martin F."/>
            <person name="Silar P."/>
            <person name="Natvig D.O."/>
            <person name="Lalanne C."/>
            <person name="Gautier V."/>
            <person name="Ament-Velasquez S.L."/>
            <person name="Kruys A."/>
            <person name="Hutchinson M.I."/>
            <person name="Powell A.J."/>
            <person name="Barry K."/>
            <person name="Miller A.N."/>
            <person name="Grigoriev I.V."/>
            <person name="Debuchy R."/>
            <person name="Gladieux P."/>
            <person name="Hiltunen Thoren M."/>
            <person name="Johannesson H."/>
        </authorList>
    </citation>
    <scope>NUCLEOTIDE SEQUENCE</scope>
    <source>
        <strain evidence="2">CBS 315.58</strain>
    </source>
</reference>
<sequence>MLLAARTSSRHLPTTDMADPSRKRTREAFPDWEVKCFGPAVRSYRDLTGAKRLASSMAQGLAQDAYAHSITSRPVITRQGKKTHLGRGFAMISRLRRRRVERAACVWSSSVPDSQESIGGSGYTSRIMEHAGELRRYWSRGRSRASDEPWAIGRRAARSRRCGHRQTLTDTNKIPSTGRPKFSRLRGCSELKWSAFQKVQLVCPDHPQAASKSAGLVRTTGGLMSCVTCMSLSPKPCAVALGTQQKAAEESGVR</sequence>
<comment type="caution">
    <text evidence="2">The sequence shown here is derived from an EMBL/GenBank/DDBJ whole genome shotgun (WGS) entry which is preliminary data.</text>
</comment>
<feature type="compositionally biased region" description="Polar residues" evidence="1">
    <location>
        <begin position="1"/>
        <end position="12"/>
    </location>
</feature>
<reference evidence="2" key="2">
    <citation type="submission" date="2023-05" db="EMBL/GenBank/DDBJ databases">
        <authorList>
            <consortium name="Lawrence Berkeley National Laboratory"/>
            <person name="Steindorff A."/>
            <person name="Hensen N."/>
            <person name="Bonometti L."/>
            <person name="Westerberg I."/>
            <person name="Brannstrom I.O."/>
            <person name="Guillou S."/>
            <person name="Cros-Aarteil S."/>
            <person name="Calhoun S."/>
            <person name="Haridas S."/>
            <person name="Kuo A."/>
            <person name="Mondo S."/>
            <person name="Pangilinan J."/>
            <person name="Riley R."/>
            <person name="Labutti K."/>
            <person name="Andreopoulos B."/>
            <person name="Lipzen A."/>
            <person name="Chen C."/>
            <person name="Yanf M."/>
            <person name="Daum C."/>
            <person name="Ng V."/>
            <person name="Clum A."/>
            <person name="Ohm R."/>
            <person name="Martin F."/>
            <person name="Silar P."/>
            <person name="Natvig D."/>
            <person name="Lalanne C."/>
            <person name="Gautier V."/>
            <person name="Ament-Velasquez S.L."/>
            <person name="Kruys A."/>
            <person name="Hutchinson M.I."/>
            <person name="Powell A.J."/>
            <person name="Barry K."/>
            <person name="Miller A.N."/>
            <person name="Grigoriev I.V."/>
            <person name="Debuchy R."/>
            <person name="Gladieux P."/>
            <person name="Thoren M.H."/>
            <person name="Johannesson H."/>
        </authorList>
    </citation>
    <scope>NUCLEOTIDE SEQUENCE</scope>
    <source>
        <strain evidence="2">CBS 315.58</strain>
    </source>
</reference>
<proteinExistence type="predicted"/>
<accession>A0AAN6XQI3</accession>
<name>A0AAN6XQI3_9PEZI</name>
<dbReference type="Proteomes" id="UP001303160">
    <property type="component" value="Unassembled WGS sequence"/>
</dbReference>
<dbReference type="EMBL" id="MU863895">
    <property type="protein sequence ID" value="KAK4202727.1"/>
    <property type="molecule type" value="Genomic_DNA"/>
</dbReference>
<evidence type="ECO:0000256" key="1">
    <source>
        <dbReference type="SAM" id="MobiDB-lite"/>
    </source>
</evidence>
<keyword evidence="3" id="KW-1185">Reference proteome</keyword>
<protein>
    <submittedName>
        <fullName evidence="2">Uncharacterized protein</fullName>
    </submittedName>
</protein>
<gene>
    <name evidence="2" type="ORF">QBC40DRAFT_346868</name>
</gene>